<dbReference type="AlphaFoldDB" id="A0A0F9RAL1"/>
<feature type="domain" description="Multidrug resistance protein MdtA-like alpha-helical hairpin" evidence="4">
    <location>
        <begin position="106"/>
        <end position="165"/>
    </location>
</feature>
<feature type="domain" description="Multidrug resistance protein MdtA-like barrel-sandwich hybrid" evidence="5">
    <location>
        <begin position="44"/>
        <end position="230"/>
    </location>
</feature>
<protein>
    <recommendedName>
        <fullName evidence="7">Membrane fusion protein biotin-lipoyl like domain-containing protein</fullName>
    </recommendedName>
</protein>
<evidence type="ECO:0000313" key="6">
    <source>
        <dbReference type="EMBL" id="KKN14433.1"/>
    </source>
</evidence>
<proteinExistence type="predicted"/>
<reference evidence="6" key="1">
    <citation type="journal article" date="2015" name="Nature">
        <title>Complex archaea that bridge the gap between prokaryotes and eukaryotes.</title>
        <authorList>
            <person name="Spang A."/>
            <person name="Saw J.H."/>
            <person name="Jorgensen S.L."/>
            <person name="Zaremba-Niedzwiedzka K."/>
            <person name="Martijn J."/>
            <person name="Lind A.E."/>
            <person name="van Eijk R."/>
            <person name="Schleper C."/>
            <person name="Guy L."/>
            <person name="Ettema T.J."/>
        </authorList>
    </citation>
    <scope>NUCLEOTIDE SEQUENCE</scope>
</reference>
<keyword evidence="2" id="KW-0175">Coiled coil</keyword>
<evidence type="ECO:0000256" key="3">
    <source>
        <dbReference type="SAM" id="Phobius"/>
    </source>
</evidence>
<feature type="transmembrane region" description="Helical" evidence="3">
    <location>
        <begin position="12"/>
        <end position="32"/>
    </location>
</feature>
<comment type="caution">
    <text evidence="6">The sequence shown here is derived from an EMBL/GenBank/DDBJ whole genome shotgun (WGS) entry which is preliminary data.</text>
</comment>
<dbReference type="Gene3D" id="2.40.30.170">
    <property type="match status" value="1"/>
</dbReference>
<evidence type="ECO:0000256" key="2">
    <source>
        <dbReference type="SAM" id="Coils"/>
    </source>
</evidence>
<evidence type="ECO:0000259" key="4">
    <source>
        <dbReference type="Pfam" id="PF25876"/>
    </source>
</evidence>
<dbReference type="InterPro" id="IPR058625">
    <property type="entry name" value="MdtA-like_BSH"/>
</dbReference>
<accession>A0A0F9RAL1</accession>
<evidence type="ECO:0008006" key="7">
    <source>
        <dbReference type="Google" id="ProtNLM"/>
    </source>
</evidence>
<dbReference type="PANTHER" id="PTHR30367">
    <property type="entry name" value="P-HYDROXYBENZOIC ACID EFFLUX PUMP SUBUNIT AAEA-RELATED"/>
    <property type="match status" value="1"/>
</dbReference>
<dbReference type="InterPro" id="IPR058624">
    <property type="entry name" value="MdtA-like_HH"/>
</dbReference>
<keyword evidence="3" id="KW-1133">Transmembrane helix</keyword>
<evidence type="ECO:0000259" key="5">
    <source>
        <dbReference type="Pfam" id="PF25917"/>
    </source>
</evidence>
<comment type="subcellular location">
    <subcellularLocation>
        <location evidence="1">Membrane</location>
        <topology evidence="1">Single-pass membrane protein</topology>
    </subcellularLocation>
</comment>
<dbReference type="Pfam" id="PF25917">
    <property type="entry name" value="BSH_RND"/>
    <property type="match status" value="1"/>
</dbReference>
<keyword evidence="3" id="KW-0812">Transmembrane</keyword>
<sequence>MTPDQIFKRWVRVALTLFALSFTYFLLADLWMPLSTQSRVLHPVVNVSAMVSGQIENIYVQNDQRVTKGQLLFSLDKRTYEIAVDKAKLALESAAQTNLELDASINAAQAMVLVSKANVEELKLEVDRAKMLLKSNSVSRQLYDQKSISYRAAKAKVEAAKADVAKLEAQRGQNNDDNLLLRQAINDLQNAQLQLRYTNVRSEVSGQIANLQLQPGKYAQAGSPVAAIVVDNGDIVADFREKSLSKVHIGNEASIVFDAYPGKVFSGKLTAIDAGVKDGQINADGSLADPVNSDRWVRDAQYIRTHIALLEAPQLLQSLPSGARATVQLHPVDGIASWLGRVQIYVISIIHYVY</sequence>
<dbReference type="EMBL" id="LAZR01003817">
    <property type="protein sequence ID" value="KKN14433.1"/>
    <property type="molecule type" value="Genomic_DNA"/>
</dbReference>
<gene>
    <name evidence="6" type="ORF">LCGC14_0996200</name>
</gene>
<keyword evidence="3" id="KW-0472">Membrane</keyword>
<dbReference type="InterPro" id="IPR050393">
    <property type="entry name" value="MFP_Efflux_Pump"/>
</dbReference>
<name>A0A0F9RAL1_9ZZZZ</name>
<dbReference type="Pfam" id="PF25876">
    <property type="entry name" value="HH_MFP_RND"/>
    <property type="match status" value="1"/>
</dbReference>
<feature type="coiled-coil region" evidence="2">
    <location>
        <begin position="150"/>
        <end position="177"/>
    </location>
</feature>
<dbReference type="PANTHER" id="PTHR30367:SF6">
    <property type="entry name" value="SECRETION PROTEIN-RELATED"/>
    <property type="match status" value="1"/>
</dbReference>
<dbReference type="SUPFAM" id="SSF111369">
    <property type="entry name" value="HlyD-like secretion proteins"/>
    <property type="match status" value="1"/>
</dbReference>
<dbReference type="Gene3D" id="2.40.50.100">
    <property type="match status" value="1"/>
</dbReference>
<evidence type="ECO:0000256" key="1">
    <source>
        <dbReference type="ARBA" id="ARBA00004167"/>
    </source>
</evidence>
<organism evidence="6">
    <name type="scientific">marine sediment metagenome</name>
    <dbReference type="NCBI Taxonomy" id="412755"/>
    <lineage>
        <taxon>unclassified sequences</taxon>
        <taxon>metagenomes</taxon>
        <taxon>ecological metagenomes</taxon>
    </lineage>
</organism>